<name>G5A5Q6_PHYSP</name>
<evidence type="ECO:0000313" key="2">
    <source>
        <dbReference type="Proteomes" id="UP000002640"/>
    </source>
</evidence>
<proteinExistence type="predicted"/>
<reference evidence="1 2" key="1">
    <citation type="journal article" date="2006" name="Science">
        <title>Phytophthora genome sequences uncover evolutionary origins and mechanisms of pathogenesis.</title>
        <authorList>
            <person name="Tyler B.M."/>
            <person name="Tripathy S."/>
            <person name="Zhang X."/>
            <person name="Dehal P."/>
            <person name="Jiang R.H."/>
            <person name="Aerts A."/>
            <person name="Arredondo F.D."/>
            <person name="Baxter L."/>
            <person name="Bensasson D."/>
            <person name="Beynon J.L."/>
            <person name="Chapman J."/>
            <person name="Damasceno C.M."/>
            <person name="Dorrance A.E."/>
            <person name="Dou D."/>
            <person name="Dickerman A.W."/>
            <person name="Dubchak I.L."/>
            <person name="Garbelotto M."/>
            <person name="Gijzen M."/>
            <person name="Gordon S.G."/>
            <person name="Govers F."/>
            <person name="Grunwald N.J."/>
            <person name="Huang W."/>
            <person name="Ivors K.L."/>
            <person name="Jones R.W."/>
            <person name="Kamoun S."/>
            <person name="Krampis K."/>
            <person name="Lamour K.H."/>
            <person name="Lee M.K."/>
            <person name="McDonald W.H."/>
            <person name="Medina M."/>
            <person name="Meijer H.J."/>
            <person name="Nordberg E.K."/>
            <person name="Maclean D.J."/>
            <person name="Ospina-Giraldo M.D."/>
            <person name="Morris P.F."/>
            <person name="Phuntumart V."/>
            <person name="Putnam N.H."/>
            <person name="Rash S."/>
            <person name="Rose J.K."/>
            <person name="Sakihama Y."/>
            <person name="Salamov A.A."/>
            <person name="Savidor A."/>
            <person name="Scheuring C.F."/>
            <person name="Smith B.M."/>
            <person name="Sobral B.W."/>
            <person name="Terry A."/>
            <person name="Torto-Alalibo T.A."/>
            <person name="Win J."/>
            <person name="Xu Z."/>
            <person name="Zhang H."/>
            <person name="Grigoriev I.V."/>
            <person name="Rokhsar D.S."/>
            <person name="Boore J.L."/>
        </authorList>
    </citation>
    <scope>NUCLEOTIDE SEQUENCE [LARGE SCALE GENOMIC DNA]</scope>
    <source>
        <strain evidence="1 2">P6497</strain>
    </source>
</reference>
<dbReference type="GeneID" id="20651914"/>
<dbReference type="InParanoid" id="G5A5Q6"/>
<organism evidence="1 2">
    <name type="scientific">Phytophthora sojae (strain P6497)</name>
    <name type="common">Soybean stem and root rot agent</name>
    <name type="synonym">Phytophthora megasperma f. sp. glycines</name>
    <dbReference type="NCBI Taxonomy" id="1094619"/>
    <lineage>
        <taxon>Eukaryota</taxon>
        <taxon>Sar</taxon>
        <taxon>Stramenopiles</taxon>
        <taxon>Oomycota</taxon>
        <taxon>Peronosporomycetes</taxon>
        <taxon>Peronosporales</taxon>
        <taxon>Peronosporaceae</taxon>
        <taxon>Phytophthora</taxon>
    </lineage>
</organism>
<evidence type="ECO:0000313" key="1">
    <source>
        <dbReference type="EMBL" id="EGZ08661.1"/>
    </source>
</evidence>
<dbReference type="Proteomes" id="UP000002640">
    <property type="component" value="Unassembled WGS sequence"/>
</dbReference>
<feature type="non-terminal residue" evidence="1">
    <location>
        <position position="65"/>
    </location>
</feature>
<dbReference type="RefSeq" id="XP_009535294.1">
    <property type="nucleotide sequence ID" value="XM_009536999.1"/>
</dbReference>
<dbReference type="EMBL" id="JH159160">
    <property type="protein sequence ID" value="EGZ08661.1"/>
    <property type="molecule type" value="Genomic_DNA"/>
</dbReference>
<protein>
    <submittedName>
        <fullName evidence="1">Uncharacterized protein</fullName>
    </submittedName>
</protein>
<accession>G5A5Q6</accession>
<sequence>DTKLQIVIFNVEIFNALFISTCMQNSQSMGTSITLIAVDLLQAAISLLDLYRMVNDVRNIMDELG</sequence>
<dbReference type="KEGG" id="psoj:PHYSODRAFT_416099"/>
<keyword evidence="2" id="KW-1185">Reference proteome</keyword>
<feature type="non-terminal residue" evidence="1">
    <location>
        <position position="1"/>
    </location>
</feature>
<dbReference type="AlphaFoldDB" id="G5A5Q6"/>
<gene>
    <name evidence="1" type="ORF">PHYSODRAFT_416099</name>
</gene>